<sequence>MAVLDVTRAELALLALYLSKAETRDKICRAIQYGSKAISGGQPGIAQGIEKNTSQARKVFRLAKFLNDVQVLLTPAPKDSPLPIVVLTKIKHALLFGYFSLDSFVWFGRSNIYKNKEKTELLSKVSLYCWTVSTVVSAIIEIAEISRISAKERKKSGLVDGAADEAEKAADAEKIKARMIALIRSNLDTVVGIGLVGLAPETVTPRMTGTLGLITSLIACYQQFPAHPTKAKAA</sequence>
<protein>
    <submittedName>
        <fullName evidence="6">Peroxin 11 family protein</fullName>
    </submittedName>
</protein>
<organism evidence="6 7">
    <name type="scientific">Klebsormidium nitens</name>
    <name type="common">Green alga</name>
    <name type="synonym">Ulothrix nitens</name>
    <dbReference type="NCBI Taxonomy" id="105231"/>
    <lineage>
        <taxon>Eukaryota</taxon>
        <taxon>Viridiplantae</taxon>
        <taxon>Streptophyta</taxon>
        <taxon>Klebsormidiophyceae</taxon>
        <taxon>Klebsormidiales</taxon>
        <taxon>Klebsormidiaceae</taxon>
        <taxon>Klebsormidium</taxon>
    </lineage>
</organism>
<dbReference type="AlphaFoldDB" id="A0A1Y1HVB6"/>
<evidence type="ECO:0000256" key="3">
    <source>
        <dbReference type="ARBA" id="ARBA00022593"/>
    </source>
</evidence>
<accession>A0A1Y1HVB6</accession>
<dbReference type="EMBL" id="DF236987">
    <property type="protein sequence ID" value="GAQ79778.1"/>
    <property type="molecule type" value="Genomic_DNA"/>
</dbReference>
<evidence type="ECO:0000256" key="1">
    <source>
        <dbReference type="ARBA" id="ARBA00004585"/>
    </source>
</evidence>
<keyword evidence="3" id="KW-0962">Peroxisome biogenesis</keyword>
<proteinExistence type="inferred from homology"/>
<evidence type="ECO:0000313" key="6">
    <source>
        <dbReference type="EMBL" id="GAQ79778.1"/>
    </source>
</evidence>
<dbReference type="GO" id="GO:0005778">
    <property type="term" value="C:peroxisomal membrane"/>
    <property type="evidence" value="ECO:0000318"/>
    <property type="project" value="GO_Central"/>
</dbReference>
<dbReference type="GO" id="GO:0042802">
    <property type="term" value="F:identical protein binding"/>
    <property type="evidence" value="ECO:0007669"/>
    <property type="project" value="UniProtKB-ARBA"/>
</dbReference>
<dbReference type="Pfam" id="PF05648">
    <property type="entry name" value="PEX11"/>
    <property type="match status" value="1"/>
</dbReference>
<dbReference type="STRING" id="105231.A0A1Y1HVB6"/>
<keyword evidence="7" id="KW-1185">Reference proteome</keyword>
<name>A0A1Y1HVB6_KLENI</name>
<dbReference type="GO" id="GO:0016559">
    <property type="term" value="P:peroxisome fission"/>
    <property type="evidence" value="ECO:0000318"/>
    <property type="project" value="GO_Central"/>
</dbReference>
<keyword evidence="4" id="KW-0472">Membrane</keyword>
<comment type="subcellular location">
    <subcellularLocation>
        <location evidence="1">Peroxisome membrane</location>
        <topology evidence="1">Multi-pass membrane protein</topology>
    </subcellularLocation>
</comment>
<evidence type="ECO:0000313" key="7">
    <source>
        <dbReference type="Proteomes" id="UP000054558"/>
    </source>
</evidence>
<dbReference type="OMA" id="ASAMNCY"/>
<reference evidence="6 7" key="1">
    <citation type="journal article" date="2014" name="Nat. Commun.">
        <title>Klebsormidium flaccidum genome reveals primary factors for plant terrestrial adaptation.</title>
        <authorList>
            <person name="Hori K."/>
            <person name="Maruyama F."/>
            <person name="Fujisawa T."/>
            <person name="Togashi T."/>
            <person name="Yamamoto N."/>
            <person name="Seo M."/>
            <person name="Sato S."/>
            <person name="Yamada T."/>
            <person name="Mori H."/>
            <person name="Tajima N."/>
            <person name="Moriyama T."/>
            <person name="Ikeuchi M."/>
            <person name="Watanabe M."/>
            <person name="Wada H."/>
            <person name="Kobayashi K."/>
            <person name="Saito M."/>
            <person name="Masuda T."/>
            <person name="Sasaki-Sekimoto Y."/>
            <person name="Mashiguchi K."/>
            <person name="Awai K."/>
            <person name="Shimojima M."/>
            <person name="Masuda S."/>
            <person name="Iwai M."/>
            <person name="Nobusawa T."/>
            <person name="Narise T."/>
            <person name="Kondo S."/>
            <person name="Saito H."/>
            <person name="Sato R."/>
            <person name="Murakawa M."/>
            <person name="Ihara Y."/>
            <person name="Oshima-Yamada Y."/>
            <person name="Ohtaka K."/>
            <person name="Satoh M."/>
            <person name="Sonobe K."/>
            <person name="Ishii M."/>
            <person name="Ohtani R."/>
            <person name="Kanamori-Sato M."/>
            <person name="Honoki R."/>
            <person name="Miyazaki D."/>
            <person name="Mochizuki H."/>
            <person name="Umetsu J."/>
            <person name="Higashi K."/>
            <person name="Shibata D."/>
            <person name="Kamiya Y."/>
            <person name="Sato N."/>
            <person name="Nakamura Y."/>
            <person name="Tabata S."/>
            <person name="Ida S."/>
            <person name="Kurokawa K."/>
            <person name="Ohta H."/>
        </authorList>
    </citation>
    <scope>NUCLEOTIDE SEQUENCE [LARGE SCALE GENOMIC DNA]</scope>
    <source>
        <strain evidence="6 7">NIES-2285</strain>
    </source>
</reference>
<comment type="similarity">
    <text evidence="2">Belongs to the peroxin-11 family.</text>
</comment>
<dbReference type="PANTHER" id="PTHR12652:SF10">
    <property type="entry name" value="PEROXISOMAL MEMBRANE PROTEIN 11C-RELATED"/>
    <property type="match status" value="1"/>
</dbReference>
<dbReference type="PANTHER" id="PTHR12652">
    <property type="entry name" value="PEROXISOMAL BIOGENESIS FACTOR 11"/>
    <property type="match status" value="1"/>
</dbReference>
<evidence type="ECO:0000256" key="4">
    <source>
        <dbReference type="ARBA" id="ARBA00023136"/>
    </source>
</evidence>
<dbReference type="Proteomes" id="UP000054558">
    <property type="component" value="Unassembled WGS sequence"/>
</dbReference>
<evidence type="ECO:0000256" key="5">
    <source>
        <dbReference type="ARBA" id="ARBA00023140"/>
    </source>
</evidence>
<evidence type="ECO:0000256" key="2">
    <source>
        <dbReference type="ARBA" id="ARBA00008194"/>
    </source>
</evidence>
<gene>
    <name evidence="6" type="ORF">KFL_000380110</name>
</gene>
<dbReference type="GO" id="GO:0044375">
    <property type="term" value="P:regulation of peroxisome size"/>
    <property type="evidence" value="ECO:0007669"/>
    <property type="project" value="UniProtKB-ARBA"/>
</dbReference>
<keyword evidence="5" id="KW-0576">Peroxisome</keyword>
<dbReference type="OrthoDB" id="411017at2759"/>
<dbReference type="InterPro" id="IPR008733">
    <property type="entry name" value="PEX11"/>
</dbReference>